<evidence type="ECO:0000256" key="5">
    <source>
        <dbReference type="ARBA" id="ARBA00023235"/>
    </source>
</evidence>
<evidence type="ECO:0000313" key="7">
    <source>
        <dbReference type="EMBL" id="WAH43939.1"/>
    </source>
</evidence>
<feature type="binding site" evidence="6">
    <location>
        <position position="194"/>
    </location>
    <ligand>
        <name>Zn(2+)</name>
        <dbReference type="ChEBI" id="CHEBI:29105"/>
    </ligand>
</feature>
<comment type="function">
    <text evidence="6">Catalyzes the isomerization of 5-dehydro-4-deoxy-D-glucuronate to 3-deoxy-D-glycero-2,5-hexodiulosonate.</text>
</comment>
<dbReference type="RefSeq" id="WP_268007844.1">
    <property type="nucleotide sequence ID" value="NZ_BSUT01000001.1"/>
</dbReference>
<evidence type="ECO:0000256" key="3">
    <source>
        <dbReference type="ARBA" id="ARBA00022723"/>
    </source>
</evidence>
<dbReference type="CDD" id="cd20491">
    <property type="entry name" value="cupin_KduI_C"/>
    <property type="match status" value="1"/>
</dbReference>
<evidence type="ECO:0000313" key="8">
    <source>
        <dbReference type="Proteomes" id="UP001164761"/>
    </source>
</evidence>
<dbReference type="Pfam" id="PF04962">
    <property type="entry name" value="KduI"/>
    <property type="match status" value="1"/>
</dbReference>
<keyword evidence="3 6" id="KW-0479">Metal-binding</keyword>
<dbReference type="EMBL" id="CP104067">
    <property type="protein sequence ID" value="WAH43939.1"/>
    <property type="molecule type" value="Genomic_DNA"/>
</dbReference>
<keyword evidence="4 6" id="KW-0862">Zinc</keyword>
<dbReference type="EC" id="5.3.1.17" evidence="6"/>
<feature type="binding site" evidence="6">
    <location>
        <position position="243"/>
    </location>
    <ligand>
        <name>Zn(2+)</name>
        <dbReference type="ChEBI" id="CHEBI:29105"/>
    </ligand>
</feature>
<dbReference type="NCBIfam" id="NF002091">
    <property type="entry name" value="PRK00924.1"/>
    <property type="match status" value="1"/>
</dbReference>
<keyword evidence="5 6" id="KW-0413">Isomerase</keyword>
<gene>
    <name evidence="6 7" type="primary">kduI</name>
    <name evidence="7" type="ORF">NZD89_11440</name>
</gene>
<dbReference type="PANTHER" id="PTHR38461:SF1">
    <property type="entry name" value="4-DEOXY-L-THREO-5-HEXOSULOSE-URONATE KETOL-ISOMERASE"/>
    <property type="match status" value="1"/>
</dbReference>
<dbReference type="Proteomes" id="UP001164761">
    <property type="component" value="Chromosome"/>
</dbReference>
<comment type="similarity">
    <text evidence="2 6">Belongs to the KduI family.</text>
</comment>
<proteinExistence type="inferred from homology"/>
<comment type="catalytic activity">
    <reaction evidence="1 6">
        <text>5-dehydro-4-deoxy-D-glucuronate = 3-deoxy-D-glycero-2,5-hexodiulosonate</text>
        <dbReference type="Rhea" id="RHEA:23896"/>
        <dbReference type="ChEBI" id="CHEBI:17117"/>
        <dbReference type="ChEBI" id="CHEBI:29071"/>
        <dbReference type="EC" id="5.3.1.17"/>
    </reaction>
</comment>
<evidence type="ECO:0000256" key="2">
    <source>
        <dbReference type="ARBA" id="ARBA00008086"/>
    </source>
</evidence>
<reference evidence="7" key="1">
    <citation type="submission" date="2022-08" db="EMBL/GenBank/DDBJ databases">
        <title>Alicyclobacillus fastidiosus DSM 17978, complete genome.</title>
        <authorList>
            <person name="Wang Q."/>
            <person name="Cai R."/>
            <person name="Wang Z."/>
        </authorList>
    </citation>
    <scope>NUCLEOTIDE SEQUENCE</scope>
    <source>
        <strain evidence="7">DSM 17978</strain>
    </source>
</reference>
<dbReference type="InterPro" id="IPR021120">
    <property type="entry name" value="KduI/IolB_isomerase"/>
</dbReference>
<protein>
    <recommendedName>
        <fullName evidence="6">4-deoxy-L-threo-5-hexosulose-uronate ketol-isomerase</fullName>
        <ecNumber evidence="6">5.3.1.17</ecNumber>
    </recommendedName>
    <alternativeName>
        <fullName evidence="6">5-keto-4-deoxyuronate isomerase</fullName>
    </alternativeName>
    <alternativeName>
        <fullName evidence="6">DKI isomerase</fullName>
    </alternativeName>
</protein>
<dbReference type="Gene3D" id="2.60.120.10">
    <property type="entry name" value="Jelly Rolls"/>
    <property type="match status" value="1"/>
</dbReference>
<comment type="cofactor">
    <cofactor evidence="6">
        <name>Zn(2+)</name>
        <dbReference type="ChEBI" id="CHEBI:29105"/>
    </cofactor>
    <text evidence="6">Binds 1 zinc ion per subunit.</text>
</comment>
<comment type="pathway">
    <text evidence="6">Glycan metabolism; pectin degradation; 2-dehydro-3-deoxy-D-gluconate from pectin: step 4/5.</text>
</comment>
<evidence type="ECO:0000256" key="6">
    <source>
        <dbReference type="HAMAP-Rule" id="MF_00687"/>
    </source>
</evidence>
<feature type="binding site" evidence="6">
    <location>
        <position position="196"/>
    </location>
    <ligand>
        <name>Zn(2+)</name>
        <dbReference type="ChEBI" id="CHEBI:29105"/>
    </ligand>
</feature>
<dbReference type="InterPro" id="IPR007045">
    <property type="entry name" value="KduI"/>
</dbReference>
<dbReference type="CDD" id="cd20294">
    <property type="entry name" value="cupin_KduI_N"/>
    <property type="match status" value="1"/>
</dbReference>
<sequence>MEIRYTTNPTDFSQYGTKRIRDEFLITNLFQVGKVRTVYSHNDRVVLGGAVPTTEPLTLKAHEALKTSYFLERRELGIVNIGNNGVVSVDGESYDLDTGSCLYVGLGNKYIQFESVNEEEPAKFYIVSTTAHCTYPTTKVDITTAQAYELGTTEESNQRILYRFIHAEGVKSCQLMLGMTVLKPNNMWNTMPAHTHDRRMEAYLYFGLPEDSKVFHFMGKPDETRHLVVSNEEAVISPSWSIHSGVGTHNYTFIWAMAGENYTFEDMDAVKMEDLR</sequence>
<dbReference type="Gene3D" id="2.60.120.520">
    <property type="entry name" value="pectin degrading enzyme 5-keto 4- deoxyuronate isomerase, domain 1"/>
    <property type="match status" value="1"/>
</dbReference>
<dbReference type="HAMAP" id="MF_00687">
    <property type="entry name" value="KduI"/>
    <property type="match status" value="1"/>
</dbReference>
<dbReference type="GO" id="GO:0008697">
    <property type="term" value="F:4-deoxy-L-threo-5-hexosulose-uronate ketol-isomerase activity"/>
    <property type="evidence" value="ECO:0007669"/>
    <property type="project" value="UniProtKB-EC"/>
</dbReference>
<dbReference type="PANTHER" id="PTHR38461">
    <property type="entry name" value="4-DEOXY-L-THREO-5-HEXOSULOSE-URONATE KETOL-ISOMERASE"/>
    <property type="match status" value="1"/>
</dbReference>
<dbReference type="PIRSF" id="PIRSF006625">
    <property type="entry name" value="KduI"/>
    <property type="match status" value="1"/>
</dbReference>
<dbReference type="InterPro" id="IPR011051">
    <property type="entry name" value="RmlC_Cupin_sf"/>
</dbReference>
<accession>A0ABY6ZM20</accession>
<evidence type="ECO:0000256" key="1">
    <source>
        <dbReference type="ARBA" id="ARBA00000552"/>
    </source>
</evidence>
<organism evidence="7 8">
    <name type="scientific">Alicyclobacillus fastidiosus</name>
    <dbReference type="NCBI Taxonomy" id="392011"/>
    <lineage>
        <taxon>Bacteria</taxon>
        <taxon>Bacillati</taxon>
        <taxon>Bacillota</taxon>
        <taxon>Bacilli</taxon>
        <taxon>Bacillales</taxon>
        <taxon>Alicyclobacillaceae</taxon>
        <taxon>Alicyclobacillus</taxon>
    </lineage>
</organism>
<name>A0ABY6ZM20_9BACL</name>
<evidence type="ECO:0000256" key="4">
    <source>
        <dbReference type="ARBA" id="ARBA00022833"/>
    </source>
</evidence>
<dbReference type="InterPro" id="IPR014710">
    <property type="entry name" value="RmlC-like_jellyroll"/>
</dbReference>
<keyword evidence="8" id="KW-1185">Reference proteome</keyword>
<dbReference type="InterPro" id="IPR027449">
    <property type="entry name" value="KduI_N"/>
</dbReference>
<dbReference type="SUPFAM" id="SSF51182">
    <property type="entry name" value="RmlC-like cupins"/>
    <property type="match status" value="1"/>
</dbReference>
<feature type="binding site" evidence="6">
    <location>
        <position position="201"/>
    </location>
    <ligand>
        <name>Zn(2+)</name>
        <dbReference type="ChEBI" id="CHEBI:29105"/>
    </ligand>
</feature>